<dbReference type="AlphaFoldDB" id="A0AAD4MII5"/>
<organism evidence="2 3">
    <name type="scientific">Ditylenchus destructor</name>
    <dbReference type="NCBI Taxonomy" id="166010"/>
    <lineage>
        <taxon>Eukaryota</taxon>
        <taxon>Metazoa</taxon>
        <taxon>Ecdysozoa</taxon>
        <taxon>Nematoda</taxon>
        <taxon>Chromadorea</taxon>
        <taxon>Rhabditida</taxon>
        <taxon>Tylenchina</taxon>
        <taxon>Tylenchomorpha</taxon>
        <taxon>Sphaerularioidea</taxon>
        <taxon>Anguinidae</taxon>
        <taxon>Anguininae</taxon>
        <taxon>Ditylenchus</taxon>
    </lineage>
</organism>
<dbReference type="Proteomes" id="UP001201812">
    <property type="component" value="Unassembled WGS sequence"/>
</dbReference>
<keyword evidence="1" id="KW-1133">Transmembrane helix</keyword>
<dbReference type="EMBL" id="JAKKPZ010000412">
    <property type="protein sequence ID" value="KAI1695348.1"/>
    <property type="molecule type" value="Genomic_DNA"/>
</dbReference>
<feature type="transmembrane region" description="Helical" evidence="1">
    <location>
        <begin position="50"/>
        <end position="70"/>
    </location>
</feature>
<proteinExistence type="predicted"/>
<feature type="transmembrane region" description="Helical" evidence="1">
    <location>
        <begin position="173"/>
        <end position="194"/>
    </location>
</feature>
<comment type="caution">
    <text evidence="2">The sequence shown here is derived from an EMBL/GenBank/DDBJ whole genome shotgun (WGS) entry which is preliminary data.</text>
</comment>
<accession>A0AAD4MII5</accession>
<evidence type="ECO:0000313" key="3">
    <source>
        <dbReference type="Proteomes" id="UP001201812"/>
    </source>
</evidence>
<keyword evidence="1" id="KW-0812">Transmembrane</keyword>
<keyword evidence="1" id="KW-0472">Membrane</keyword>
<evidence type="ECO:0000256" key="1">
    <source>
        <dbReference type="SAM" id="Phobius"/>
    </source>
</evidence>
<keyword evidence="3" id="KW-1185">Reference proteome</keyword>
<evidence type="ECO:0000313" key="2">
    <source>
        <dbReference type="EMBL" id="KAI1695348.1"/>
    </source>
</evidence>
<feature type="transmembrane region" description="Helical" evidence="1">
    <location>
        <begin position="104"/>
        <end position="120"/>
    </location>
</feature>
<name>A0AAD4MII5_9BILA</name>
<feature type="transmembrane region" description="Helical" evidence="1">
    <location>
        <begin position="141"/>
        <end position="161"/>
    </location>
</feature>
<feature type="transmembrane region" description="Helical" evidence="1">
    <location>
        <begin position="6"/>
        <end position="30"/>
    </location>
</feature>
<sequence length="232" mass="26367">MYDPQILYWLGIWSGTYMAVAPLAVLWLVVDRCISLKFYGYYKNGRQTEFVLLGTVTMVALSLASTWMYLLELPLDMSKVTRCETMACTMRKSRSLHQLLCKDILATANILCSLLFFYFVRQNGQSNSAKIIKNRVVRNTIIFAVVFDIIPGYFAYGFSLITGESSANYLGQYTVFLCTFDAALCAIFYSHVMLRRRNANQKISQVHDASVAAVSSYPTRITNRTKYPGSFM</sequence>
<gene>
    <name evidence="2" type="ORF">DdX_19624</name>
</gene>
<reference evidence="2" key="1">
    <citation type="submission" date="2022-01" db="EMBL/GenBank/DDBJ databases">
        <title>Genome Sequence Resource for Two Populations of Ditylenchus destructor, the Migratory Endoparasitic Phytonematode.</title>
        <authorList>
            <person name="Zhang H."/>
            <person name="Lin R."/>
            <person name="Xie B."/>
        </authorList>
    </citation>
    <scope>NUCLEOTIDE SEQUENCE</scope>
    <source>
        <strain evidence="2">BazhouSP</strain>
    </source>
</reference>
<protein>
    <submittedName>
        <fullName evidence="2">Uncharacterized protein</fullName>
    </submittedName>
</protein>